<dbReference type="EMBL" id="FZMO01000250">
    <property type="protein sequence ID" value="SNQ49374.1"/>
    <property type="molecule type" value="Genomic_DNA"/>
</dbReference>
<protein>
    <recommendedName>
        <fullName evidence="1">AbiEi antitoxin N-terminal domain-containing protein</fullName>
    </recommendedName>
</protein>
<evidence type="ECO:0000313" key="2">
    <source>
        <dbReference type="EMBL" id="SNQ49374.1"/>
    </source>
</evidence>
<dbReference type="Proteomes" id="UP000234331">
    <property type="component" value="Unassembled WGS sequence"/>
</dbReference>
<dbReference type="InterPro" id="IPR025159">
    <property type="entry name" value="AbiEi_N"/>
</dbReference>
<keyword evidence="3" id="KW-1185">Reference proteome</keyword>
<organism evidence="2 3">
    <name type="scientific">Frankia canadensis</name>
    <dbReference type="NCBI Taxonomy" id="1836972"/>
    <lineage>
        <taxon>Bacteria</taxon>
        <taxon>Bacillati</taxon>
        <taxon>Actinomycetota</taxon>
        <taxon>Actinomycetes</taxon>
        <taxon>Frankiales</taxon>
        <taxon>Frankiaceae</taxon>
        <taxon>Frankia</taxon>
    </lineage>
</organism>
<name>A0A2I2KUN6_9ACTN</name>
<dbReference type="RefSeq" id="WP_101832873.1">
    <property type="nucleotide sequence ID" value="NZ_FZMO01000250.1"/>
</dbReference>
<proteinExistence type="predicted"/>
<gene>
    <name evidence="2" type="ORF">FRACA_3230004</name>
</gene>
<reference evidence="2 3" key="1">
    <citation type="submission" date="2017-06" db="EMBL/GenBank/DDBJ databases">
        <authorList>
            <person name="Kim H.J."/>
            <person name="Triplett B.A."/>
        </authorList>
    </citation>
    <scope>NUCLEOTIDE SEQUENCE [LARGE SCALE GENOMIC DNA]</scope>
    <source>
        <strain evidence="2">FRACA_ARgP5</strain>
    </source>
</reference>
<dbReference type="OrthoDB" id="5143202at2"/>
<evidence type="ECO:0000313" key="3">
    <source>
        <dbReference type="Proteomes" id="UP000234331"/>
    </source>
</evidence>
<dbReference type="Pfam" id="PF13338">
    <property type="entry name" value="AbiEi_4"/>
    <property type="match status" value="1"/>
</dbReference>
<evidence type="ECO:0000259" key="1">
    <source>
        <dbReference type="Pfam" id="PF13338"/>
    </source>
</evidence>
<sequence length="127" mass="13752">MSTPHDRVVALARRQDDVVTRRQAHQLGLSENALVLRRRRDGWTSPVRGALFVPPVRDVIRASARAVLAVAGGVICGLTAARLHGLPALPLLRPPELVELAVPGWRAAPRTAGLSALRNDAAGRRRR</sequence>
<accession>A0A2I2KUN6</accession>
<dbReference type="AlphaFoldDB" id="A0A2I2KUN6"/>
<feature type="domain" description="AbiEi antitoxin N-terminal" evidence="1">
    <location>
        <begin position="6"/>
        <end position="43"/>
    </location>
</feature>